<reference evidence="1 2" key="1">
    <citation type="submission" date="2023-07" db="EMBL/GenBank/DDBJ databases">
        <title>Genomic Encyclopedia of Type Strains, Phase IV (KMG-IV): sequencing the most valuable type-strain genomes for metagenomic binning, comparative biology and taxonomic classification.</title>
        <authorList>
            <person name="Goeker M."/>
        </authorList>
    </citation>
    <scope>NUCLEOTIDE SEQUENCE [LARGE SCALE GENOMIC DNA]</scope>
    <source>
        <strain evidence="1 2">B6-8</strain>
    </source>
</reference>
<gene>
    <name evidence="1" type="ORF">QO014_001197</name>
</gene>
<accession>A0ABU0H479</accession>
<evidence type="ECO:0000313" key="2">
    <source>
        <dbReference type="Proteomes" id="UP001241603"/>
    </source>
</evidence>
<dbReference type="RefSeq" id="WP_266347710.1">
    <property type="nucleotide sequence ID" value="NZ_JAPKNG010000001.1"/>
</dbReference>
<proteinExistence type="predicted"/>
<protein>
    <submittedName>
        <fullName evidence="1">Uncharacterized protein</fullName>
    </submittedName>
</protein>
<dbReference type="EMBL" id="JAUSVO010000001">
    <property type="protein sequence ID" value="MDQ0436827.1"/>
    <property type="molecule type" value="Genomic_DNA"/>
</dbReference>
<keyword evidence="2" id="KW-1185">Reference proteome</keyword>
<dbReference type="Proteomes" id="UP001241603">
    <property type="component" value="Unassembled WGS sequence"/>
</dbReference>
<comment type="caution">
    <text evidence="1">The sequence shown here is derived from an EMBL/GenBank/DDBJ whole genome shotgun (WGS) entry which is preliminary data.</text>
</comment>
<sequence>MDSVHSVAEIFKHLDGDNIEAATMACLRVARASQDHLNAAFFLRELYPRKTEVERILYEDMRHLKEEALKFVLKHSLERWLEVHTMDYPLVHEEDEDNERTVLEVATGEIESQLRQWGAVIAELKPPAGLTAFDAAAFHDAANRERATIRLRLSALQTIKARLKIRCLNYAIQMERQLLSQDRNQALLWTVQNDVNNYFKEHSSDVFYKLQKASDLAGSDDEEDTALLLTEVRRALKAAADHFYPPRSELVICTDGKERMLADDRYLDRLHEYLAQHMGSSKAGALAKAELDLLAAFMRRLNSLASKGVHDAVTQAEARQGLVSLFLFLSTVTQTAPSNRND</sequence>
<name>A0ABU0H479_9HYPH</name>
<evidence type="ECO:0000313" key="1">
    <source>
        <dbReference type="EMBL" id="MDQ0436827.1"/>
    </source>
</evidence>
<organism evidence="1 2">
    <name type="scientific">Kaistia dalseonensis</name>
    <dbReference type="NCBI Taxonomy" id="410840"/>
    <lineage>
        <taxon>Bacteria</taxon>
        <taxon>Pseudomonadati</taxon>
        <taxon>Pseudomonadota</taxon>
        <taxon>Alphaproteobacteria</taxon>
        <taxon>Hyphomicrobiales</taxon>
        <taxon>Kaistiaceae</taxon>
        <taxon>Kaistia</taxon>
    </lineage>
</organism>